<evidence type="ECO:0000256" key="5">
    <source>
        <dbReference type="SAM" id="Phobius"/>
    </source>
</evidence>
<evidence type="ECO:0000256" key="4">
    <source>
        <dbReference type="ARBA" id="ARBA00023136"/>
    </source>
</evidence>
<feature type="signal peptide" evidence="6">
    <location>
        <begin position="1"/>
        <end position="18"/>
    </location>
</feature>
<comment type="subcellular location">
    <subcellularLocation>
        <location evidence="1">Membrane</location>
        <topology evidence="1">Multi-pass membrane protein</topology>
    </subcellularLocation>
</comment>
<feature type="chain" id="PRO_5045569715" evidence="6">
    <location>
        <begin position="19"/>
        <end position="400"/>
    </location>
</feature>
<dbReference type="GO" id="GO:0016874">
    <property type="term" value="F:ligase activity"/>
    <property type="evidence" value="ECO:0007669"/>
    <property type="project" value="UniProtKB-KW"/>
</dbReference>
<organism evidence="8 9">
    <name type="scientific">Novosphingobium aquae</name>
    <dbReference type="NCBI Taxonomy" id="3133435"/>
    <lineage>
        <taxon>Bacteria</taxon>
        <taxon>Pseudomonadati</taxon>
        <taxon>Pseudomonadota</taxon>
        <taxon>Alphaproteobacteria</taxon>
        <taxon>Sphingomonadales</taxon>
        <taxon>Sphingomonadaceae</taxon>
        <taxon>Novosphingobium</taxon>
    </lineage>
</organism>
<gene>
    <name evidence="8" type="ORF">WG900_19900</name>
</gene>
<keyword evidence="2 5" id="KW-0812">Transmembrane</keyword>
<evidence type="ECO:0000256" key="2">
    <source>
        <dbReference type="ARBA" id="ARBA00022692"/>
    </source>
</evidence>
<comment type="caution">
    <text evidence="8">The sequence shown here is derived from an EMBL/GenBank/DDBJ whole genome shotgun (WGS) entry which is preliminary data.</text>
</comment>
<evidence type="ECO:0000256" key="6">
    <source>
        <dbReference type="SAM" id="SignalP"/>
    </source>
</evidence>
<dbReference type="PANTHER" id="PTHR37422:SF23">
    <property type="entry name" value="TEICHURONIC ACID BIOSYNTHESIS PROTEIN TUAE"/>
    <property type="match status" value="1"/>
</dbReference>
<feature type="transmembrane region" description="Helical" evidence="5">
    <location>
        <begin position="94"/>
        <end position="112"/>
    </location>
</feature>
<dbReference type="PANTHER" id="PTHR37422">
    <property type="entry name" value="TEICHURONIC ACID BIOSYNTHESIS PROTEIN TUAE"/>
    <property type="match status" value="1"/>
</dbReference>
<feature type="transmembrane region" description="Helical" evidence="5">
    <location>
        <begin position="163"/>
        <end position="180"/>
    </location>
</feature>
<name>A0ABU8SF12_9SPHN</name>
<feature type="domain" description="O-antigen ligase-related" evidence="7">
    <location>
        <begin position="170"/>
        <end position="327"/>
    </location>
</feature>
<accession>A0ABU8SF12</accession>
<feature type="transmembrane region" description="Helical" evidence="5">
    <location>
        <begin position="140"/>
        <end position="156"/>
    </location>
</feature>
<evidence type="ECO:0000256" key="1">
    <source>
        <dbReference type="ARBA" id="ARBA00004141"/>
    </source>
</evidence>
<keyword evidence="8" id="KW-0436">Ligase</keyword>
<feature type="transmembrane region" description="Helical" evidence="5">
    <location>
        <begin position="315"/>
        <end position="335"/>
    </location>
</feature>
<dbReference type="EMBL" id="JBBHJY010000015">
    <property type="protein sequence ID" value="MEJ6012171.1"/>
    <property type="molecule type" value="Genomic_DNA"/>
</dbReference>
<feature type="transmembrane region" description="Helical" evidence="5">
    <location>
        <begin position="379"/>
        <end position="396"/>
    </location>
</feature>
<keyword evidence="4 5" id="KW-0472">Membrane</keyword>
<dbReference type="InterPro" id="IPR051533">
    <property type="entry name" value="WaaL-like"/>
</dbReference>
<dbReference type="Pfam" id="PF04932">
    <property type="entry name" value="Wzy_C"/>
    <property type="match status" value="1"/>
</dbReference>
<dbReference type="Proteomes" id="UP001379235">
    <property type="component" value="Unassembled WGS sequence"/>
</dbReference>
<dbReference type="InterPro" id="IPR007016">
    <property type="entry name" value="O-antigen_ligase-rel_domated"/>
</dbReference>
<evidence type="ECO:0000313" key="9">
    <source>
        <dbReference type="Proteomes" id="UP001379235"/>
    </source>
</evidence>
<feature type="transmembrane region" description="Helical" evidence="5">
    <location>
        <begin position="225"/>
        <end position="245"/>
    </location>
</feature>
<proteinExistence type="predicted"/>
<keyword evidence="3 5" id="KW-1133">Transmembrane helix</keyword>
<reference evidence="8 9" key="1">
    <citation type="submission" date="2024-03" db="EMBL/GenBank/DDBJ databases">
        <authorList>
            <person name="Jo J.-H."/>
        </authorList>
    </citation>
    <scope>NUCLEOTIDE SEQUENCE [LARGE SCALE GENOMIC DNA]</scope>
    <source>
        <strain evidence="8 9">AS3R-12</strain>
    </source>
</reference>
<evidence type="ECO:0000256" key="3">
    <source>
        <dbReference type="ARBA" id="ARBA00022989"/>
    </source>
</evidence>
<keyword evidence="9" id="KW-1185">Reference proteome</keyword>
<keyword evidence="6" id="KW-0732">Signal</keyword>
<protein>
    <submittedName>
        <fullName evidence="8">O-antigen ligase family protein</fullName>
    </submittedName>
</protein>
<evidence type="ECO:0000313" key="8">
    <source>
        <dbReference type="EMBL" id="MEJ6012171.1"/>
    </source>
</evidence>
<sequence length="400" mass="43051">MNQIRKHRFLLSMTAACAALPAIQLVPLPPEIWEQLPGRSLVTEIDLAVGLGPIWRPMTLTPKETWNALFACAGPAAALILSMQISPRDRQRTVTLLIAIFAFSALIGIFQIQGPSDGPLYFYPITNNGSAVGLFANRNHQALMLALMLPMLAAYAAGRSKGILALSSFGAFIVLPLIMITGSRAGVLTAAIGVIGIPFILSAGRNDESQQGSMPAPERHRHRTRIWIALILCAVSLLALTIGLGRDVALDRLVRSNLSEDLRTAILPIALAMTKIYFPVGSGMGSFERVYQIFEPDELLTPKIVNHAHNDWLEAVLTGGAPAALLLGICIASYVTRAIRLVGQRAHATKAHRESMLGMVMLLQFAVASIGDYPLRTPALAVVFAVACLWAACLPVRSQA</sequence>
<feature type="transmembrane region" description="Helical" evidence="5">
    <location>
        <begin position="356"/>
        <end position="373"/>
    </location>
</feature>
<feature type="transmembrane region" description="Helical" evidence="5">
    <location>
        <begin position="186"/>
        <end position="204"/>
    </location>
</feature>
<evidence type="ECO:0000259" key="7">
    <source>
        <dbReference type="Pfam" id="PF04932"/>
    </source>
</evidence>
<dbReference type="RefSeq" id="WP_339970093.1">
    <property type="nucleotide sequence ID" value="NZ_JBBHJY010000015.1"/>
</dbReference>